<evidence type="ECO:0000256" key="6">
    <source>
        <dbReference type="ARBA" id="ARBA00022679"/>
    </source>
</evidence>
<feature type="transmembrane region" description="Helical" evidence="13">
    <location>
        <begin position="215"/>
        <end position="237"/>
    </location>
</feature>
<dbReference type="GO" id="GO:0009398">
    <property type="term" value="P:FMN biosynthetic process"/>
    <property type="evidence" value="ECO:0007669"/>
    <property type="project" value="TreeGrafter"/>
</dbReference>
<evidence type="ECO:0000256" key="5">
    <source>
        <dbReference type="ARBA" id="ARBA00022643"/>
    </source>
</evidence>
<dbReference type="GO" id="GO:0009231">
    <property type="term" value="P:riboflavin biosynthetic process"/>
    <property type="evidence" value="ECO:0007669"/>
    <property type="project" value="InterPro"/>
</dbReference>
<dbReference type="SMART" id="SM00904">
    <property type="entry name" value="Flavokinase"/>
    <property type="match status" value="1"/>
</dbReference>
<evidence type="ECO:0000256" key="1">
    <source>
        <dbReference type="ARBA" id="ARBA00004141"/>
    </source>
</evidence>
<dbReference type="Pfam" id="PF01687">
    <property type="entry name" value="Flavokinase"/>
    <property type="match status" value="1"/>
</dbReference>
<dbReference type="PATRIC" id="fig|717959.3.peg.1469"/>
<dbReference type="EC" id="2.7.1.26" evidence="3"/>
<evidence type="ECO:0000256" key="3">
    <source>
        <dbReference type="ARBA" id="ARBA00012105"/>
    </source>
</evidence>
<keyword evidence="8" id="KW-0547">Nucleotide-binding</keyword>
<dbReference type="PANTHER" id="PTHR22749">
    <property type="entry name" value="RIBOFLAVIN KINASE/FMN ADENYLYLTRANSFERASE"/>
    <property type="match status" value="1"/>
</dbReference>
<evidence type="ECO:0000313" key="16">
    <source>
        <dbReference type="Proteomes" id="UP000008794"/>
    </source>
</evidence>
<dbReference type="AlphaFoldDB" id="D4IQ53"/>
<feature type="transmembrane region" description="Helical" evidence="13">
    <location>
        <begin position="249"/>
        <end position="275"/>
    </location>
</feature>
<organism evidence="15 16">
    <name type="scientific">Alistipes shahii WAL 8301</name>
    <dbReference type="NCBI Taxonomy" id="717959"/>
    <lineage>
        <taxon>Bacteria</taxon>
        <taxon>Pseudomonadati</taxon>
        <taxon>Bacteroidota</taxon>
        <taxon>Bacteroidia</taxon>
        <taxon>Bacteroidales</taxon>
        <taxon>Rikenellaceae</taxon>
        <taxon>Alistipes</taxon>
    </lineage>
</organism>
<feature type="transmembrane region" description="Helical" evidence="13">
    <location>
        <begin position="12"/>
        <end position="45"/>
    </location>
</feature>
<dbReference type="Proteomes" id="UP000008794">
    <property type="component" value="Chromosome"/>
</dbReference>
<evidence type="ECO:0000256" key="9">
    <source>
        <dbReference type="ARBA" id="ARBA00022840"/>
    </source>
</evidence>
<dbReference type="Gene3D" id="2.40.30.30">
    <property type="entry name" value="Riboflavin kinase-like"/>
    <property type="match status" value="1"/>
</dbReference>
<keyword evidence="10 13" id="KW-1133">Transmembrane helix</keyword>
<dbReference type="SUPFAM" id="SSF82114">
    <property type="entry name" value="Riboflavin kinase-like"/>
    <property type="match status" value="1"/>
</dbReference>
<evidence type="ECO:0000313" key="15">
    <source>
        <dbReference type="EMBL" id="CBK65065.1"/>
    </source>
</evidence>
<proteinExistence type="inferred from homology"/>
<dbReference type="STRING" id="717959.AL1_29610"/>
<dbReference type="GO" id="GO:0005524">
    <property type="term" value="F:ATP binding"/>
    <property type="evidence" value="ECO:0007669"/>
    <property type="project" value="UniProtKB-KW"/>
</dbReference>
<keyword evidence="16" id="KW-1185">Reference proteome</keyword>
<dbReference type="GO" id="GO:0008531">
    <property type="term" value="F:riboflavin kinase activity"/>
    <property type="evidence" value="ECO:0007669"/>
    <property type="project" value="UniProtKB-EC"/>
</dbReference>
<comment type="similarity">
    <text evidence="2">Belongs to the autoinducer-2 exporter (AI-2E) (TC 2.A.86) family.</text>
</comment>
<name>D4IQ53_9BACT</name>
<keyword evidence="11 13" id="KW-0472">Membrane</keyword>
<evidence type="ECO:0000259" key="14">
    <source>
        <dbReference type="SMART" id="SM00904"/>
    </source>
</evidence>
<keyword evidence="5" id="KW-0288">FMN</keyword>
<feature type="transmembrane region" description="Helical" evidence="13">
    <location>
        <begin position="65"/>
        <end position="91"/>
    </location>
</feature>
<dbReference type="HOGENOM" id="CLU_031275_8_2_10"/>
<feature type="transmembrane region" description="Helical" evidence="13">
    <location>
        <begin position="157"/>
        <end position="179"/>
    </location>
</feature>
<accession>D4IQ53</accession>
<keyword evidence="4" id="KW-0285">Flavoprotein</keyword>
<dbReference type="PANTHER" id="PTHR22749:SF6">
    <property type="entry name" value="RIBOFLAVIN KINASE"/>
    <property type="match status" value="1"/>
</dbReference>
<gene>
    <name evidence="15" type="ORF">AL1_29610</name>
</gene>
<keyword evidence="7 13" id="KW-0812">Transmembrane</keyword>
<dbReference type="KEGG" id="ash:AL1_29610"/>
<evidence type="ECO:0000256" key="13">
    <source>
        <dbReference type="SAM" id="Phobius"/>
    </source>
</evidence>
<dbReference type="Pfam" id="PF01594">
    <property type="entry name" value="AI-2E_transport"/>
    <property type="match status" value="1"/>
</dbReference>
<reference evidence="15 16" key="2">
    <citation type="submission" date="2010-03" db="EMBL/GenBank/DDBJ databases">
        <authorList>
            <person name="Pajon A."/>
        </authorList>
    </citation>
    <scope>NUCLEOTIDE SEQUENCE [LARGE SCALE GENOMIC DNA]</scope>
    <source>
        <strain evidence="15 16">WAL 8301</strain>
    </source>
</reference>
<dbReference type="InterPro" id="IPR002549">
    <property type="entry name" value="AI-2E-like"/>
</dbReference>
<feature type="transmembrane region" description="Helical" evidence="13">
    <location>
        <begin position="321"/>
        <end position="341"/>
    </location>
</feature>
<sequence>MKATPQTFLRFIAGAAVAAAVLFLVWYFSSIVVYILVSAVLAVMGNPLVKFLSGLHFKGWQVPRWLAALATLVVIWVVLATLCSLFVPLVFNKINQFAHVDFAAVVGSIGEPIARMQHDLQALFSLPESTFSLSDELTAALRQIIDINSLNTIFSSVINLVLSSVIAIFSVSFITFFFLKEEGLFYAMVTSVFPEHYHGNITRALDSVTVLLARYFTGILSESLLLTIAVTLVMMAFGMKAADAGFIGLIMGVMNVVPYAGPLIGGVVSVFVGIVSPIEGMSVGHTAFVIAGSLLILKGMDDFILQPTLYSERVKAHPLEIFLVILIAGSLAGILGMLLAIPSYTVLRVFAKEFFSQFRLVRKLNRKNLMERILIEGVVEHGRRLGRELGFPTANLAVPEDVAAADGVYRSRAEVGGKVYDAMSNLGRNPSVGGVERRLETHIFDFRGELYGRRLRVELLEKIRDERRFASVEELRGQIARDKEYILGLK</sequence>
<dbReference type="InterPro" id="IPR023468">
    <property type="entry name" value="Riboflavin_kinase"/>
</dbReference>
<feature type="transmembrane region" description="Helical" evidence="13">
    <location>
        <begin position="281"/>
        <end position="300"/>
    </location>
</feature>
<dbReference type="GO" id="GO:0016020">
    <property type="term" value="C:membrane"/>
    <property type="evidence" value="ECO:0007669"/>
    <property type="project" value="UniProtKB-SubCell"/>
</dbReference>
<evidence type="ECO:0000256" key="12">
    <source>
        <dbReference type="ARBA" id="ARBA00047880"/>
    </source>
</evidence>
<evidence type="ECO:0000256" key="8">
    <source>
        <dbReference type="ARBA" id="ARBA00022741"/>
    </source>
</evidence>
<evidence type="ECO:0000256" key="7">
    <source>
        <dbReference type="ARBA" id="ARBA00022692"/>
    </source>
</evidence>
<evidence type="ECO:0000256" key="4">
    <source>
        <dbReference type="ARBA" id="ARBA00022630"/>
    </source>
</evidence>
<reference evidence="15 16" key="1">
    <citation type="submission" date="2010-03" db="EMBL/GenBank/DDBJ databases">
        <title>The genome sequence of Alistipes shahii WAL 8301.</title>
        <authorList>
            <consortium name="metaHIT consortium -- http://www.metahit.eu/"/>
            <person name="Pajon A."/>
            <person name="Turner K."/>
            <person name="Parkhill J."/>
        </authorList>
    </citation>
    <scope>NUCLEOTIDE SEQUENCE [LARGE SCALE GENOMIC DNA]</scope>
    <source>
        <strain evidence="15 16">WAL 8301</strain>
    </source>
</reference>
<dbReference type="InterPro" id="IPR015865">
    <property type="entry name" value="Riboflavin_kinase_bac/euk"/>
</dbReference>
<protein>
    <recommendedName>
        <fullName evidence="3">riboflavin kinase</fullName>
        <ecNumber evidence="3">2.7.1.26</ecNumber>
    </recommendedName>
</protein>
<comment type="subcellular location">
    <subcellularLocation>
        <location evidence="1">Membrane</location>
        <topology evidence="1">Multi-pass membrane protein</topology>
    </subcellularLocation>
</comment>
<evidence type="ECO:0000256" key="10">
    <source>
        <dbReference type="ARBA" id="ARBA00022989"/>
    </source>
</evidence>
<feature type="domain" description="Riboflavin kinase" evidence="14">
    <location>
        <begin position="373"/>
        <end position="490"/>
    </location>
</feature>
<dbReference type="EMBL" id="FP929032">
    <property type="protein sequence ID" value="CBK65065.1"/>
    <property type="molecule type" value="Genomic_DNA"/>
</dbReference>
<evidence type="ECO:0000256" key="11">
    <source>
        <dbReference type="ARBA" id="ARBA00023136"/>
    </source>
</evidence>
<dbReference type="InterPro" id="IPR023465">
    <property type="entry name" value="Riboflavin_kinase_dom_sf"/>
</dbReference>
<keyword evidence="9" id="KW-0067">ATP-binding</keyword>
<comment type="catalytic activity">
    <reaction evidence="12">
        <text>riboflavin + ATP = FMN + ADP + H(+)</text>
        <dbReference type="Rhea" id="RHEA:14357"/>
        <dbReference type="ChEBI" id="CHEBI:15378"/>
        <dbReference type="ChEBI" id="CHEBI:30616"/>
        <dbReference type="ChEBI" id="CHEBI:57986"/>
        <dbReference type="ChEBI" id="CHEBI:58210"/>
        <dbReference type="ChEBI" id="CHEBI:456216"/>
        <dbReference type="EC" id="2.7.1.26"/>
    </reaction>
</comment>
<keyword evidence="6" id="KW-0808">Transferase</keyword>
<evidence type="ECO:0000256" key="2">
    <source>
        <dbReference type="ARBA" id="ARBA00009773"/>
    </source>
</evidence>